<keyword evidence="1" id="KW-0812">Transmembrane</keyword>
<dbReference type="GO" id="GO:0009190">
    <property type="term" value="P:cyclic nucleotide biosynthetic process"/>
    <property type="evidence" value="ECO:0007669"/>
    <property type="project" value="InterPro"/>
</dbReference>
<sequence>MTRRTALLDVFRRKKALPSAFAVAAVLVAAALGYSSTFNGALGALSGPNALLYDVSAALLRFRRTQEAWPTTFILLIDQDTLDHAPWSTAPRALQHPHLAELGRRALDLGARKVAFDLVLALDPADLDIGGADLKSYDKPMRDLLAGEEGRVILGSYPTVRPAAAYRDLVGPAGIGVVDLQSEEDGVVRSIATRLRLPSGEIQAGFAELVAMRDDGEIAIRDASRFLLFPRAPLRSAPLLSVARFEACRRTPDGPARLKAILGGRNVLVGTGIVGEDLRRGPDRFMTQGAPLLSPDPCRPGMLDLDFGDRNLVPGVLLQAAAVESAAAPDTPRLADAGARAAASAVMASLGLLLFFTLTRRVVRLPAERPALFSTSIVAFAGVVGSIAGLALAFVGVEAAAIEALQLWLPLGHTLLFVSALGLLGTMTLAVQRDLALADLRISFGRYLPAKVVAAALQRDEIVEGEERAISVLFADLRSFIQFCNSRRDEPTAIMQALNRKFADVQKILDRYDACLDKFDGDAVIAFWNAVGEQPDHAARAIAAAIEIFETDAELADEAGDQLHFKVAVATGLAFVGNYGSKQKMNFSAIGEPMNMAARLEGLCNEYGVGIIIARDTLAEAQMTGTASPVVRAVMDRARFVRLGGARLKGFTEPVEIMTLQRAAKDDGR</sequence>
<feature type="domain" description="Guanylate cyclase" evidence="2">
    <location>
        <begin position="471"/>
        <end position="601"/>
    </location>
</feature>
<dbReference type="SMART" id="SM01080">
    <property type="entry name" value="CHASE2"/>
    <property type="match status" value="1"/>
</dbReference>
<gene>
    <name evidence="3" type="ORF">ABEG18_11970</name>
</gene>
<keyword evidence="1" id="KW-0472">Membrane</keyword>
<dbReference type="Gene3D" id="3.30.70.1230">
    <property type="entry name" value="Nucleotide cyclase"/>
    <property type="match status" value="1"/>
</dbReference>
<dbReference type="RefSeq" id="WP_406858289.1">
    <property type="nucleotide sequence ID" value="NZ_CP157484.1"/>
</dbReference>
<dbReference type="InterPro" id="IPR050697">
    <property type="entry name" value="Adenylyl/Guanylyl_Cyclase_3/4"/>
</dbReference>
<feature type="transmembrane region" description="Helical" evidence="1">
    <location>
        <begin position="407"/>
        <end position="431"/>
    </location>
</feature>
<dbReference type="CDD" id="cd07302">
    <property type="entry name" value="CHD"/>
    <property type="match status" value="1"/>
</dbReference>
<feature type="transmembrane region" description="Helical" evidence="1">
    <location>
        <begin position="341"/>
        <end position="359"/>
    </location>
</feature>
<dbReference type="SMART" id="SM00044">
    <property type="entry name" value="CYCc"/>
    <property type="match status" value="1"/>
</dbReference>
<reference evidence="3" key="1">
    <citation type="submission" date="2024-05" db="EMBL/GenBank/DDBJ databases">
        <authorList>
            <person name="Kim S."/>
            <person name="Heo J."/>
            <person name="Choi H."/>
            <person name="Choi Y."/>
            <person name="Kwon S.-W."/>
            <person name="Kim Y."/>
        </authorList>
    </citation>
    <scope>NUCLEOTIDE SEQUENCE</scope>
    <source>
        <strain evidence="3">KACC 23698</strain>
    </source>
</reference>
<proteinExistence type="predicted"/>
<dbReference type="EMBL" id="CP157484">
    <property type="protein sequence ID" value="XBO41435.1"/>
    <property type="molecule type" value="Genomic_DNA"/>
</dbReference>
<dbReference type="InterPro" id="IPR029787">
    <property type="entry name" value="Nucleotide_cyclase"/>
</dbReference>
<dbReference type="SUPFAM" id="SSF55073">
    <property type="entry name" value="Nucleotide cyclase"/>
    <property type="match status" value="1"/>
</dbReference>
<dbReference type="PANTHER" id="PTHR43081:SF1">
    <property type="entry name" value="ADENYLATE CYCLASE, TERMINAL-DIFFERENTIATION SPECIFIC"/>
    <property type="match status" value="1"/>
</dbReference>
<dbReference type="InterPro" id="IPR001054">
    <property type="entry name" value="A/G_cyclase"/>
</dbReference>
<accession>A0AAU7JMN7</accession>
<feature type="transmembrane region" description="Helical" evidence="1">
    <location>
        <begin position="371"/>
        <end position="395"/>
    </location>
</feature>
<name>A0AAU7JMN7_9HYPH</name>
<evidence type="ECO:0000259" key="2">
    <source>
        <dbReference type="PROSITE" id="PS50125"/>
    </source>
</evidence>
<organism evidence="3">
    <name type="scientific">Alsobacter sp. KACC 23698</name>
    <dbReference type="NCBI Taxonomy" id="3149229"/>
    <lineage>
        <taxon>Bacteria</taxon>
        <taxon>Pseudomonadati</taxon>
        <taxon>Pseudomonadota</taxon>
        <taxon>Alphaproteobacteria</taxon>
        <taxon>Hyphomicrobiales</taxon>
        <taxon>Alsobacteraceae</taxon>
        <taxon>Alsobacter</taxon>
    </lineage>
</organism>
<evidence type="ECO:0000313" key="3">
    <source>
        <dbReference type="EMBL" id="XBO41435.1"/>
    </source>
</evidence>
<protein>
    <submittedName>
        <fullName evidence="3">Adenylate/guanylate cyclase domain-containing protein</fullName>
    </submittedName>
</protein>
<dbReference type="PANTHER" id="PTHR43081">
    <property type="entry name" value="ADENYLATE CYCLASE, TERMINAL-DIFFERENTIATION SPECIFIC-RELATED"/>
    <property type="match status" value="1"/>
</dbReference>
<dbReference type="PROSITE" id="PS50125">
    <property type="entry name" value="GUANYLATE_CYCLASE_2"/>
    <property type="match status" value="1"/>
</dbReference>
<evidence type="ECO:0000256" key="1">
    <source>
        <dbReference type="SAM" id="Phobius"/>
    </source>
</evidence>
<dbReference type="GO" id="GO:0004016">
    <property type="term" value="F:adenylate cyclase activity"/>
    <property type="evidence" value="ECO:0007669"/>
    <property type="project" value="UniProtKB-ARBA"/>
</dbReference>
<dbReference type="Pfam" id="PF05226">
    <property type="entry name" value="CHASE2"/>
    <property type="match status" value="1"/>
</dbReference>
<dbReference type="AlphaFoldDB" id="A0AAU7JMN7"/>
<dbReference type="GO" id="GO:0035556">
    <property type="term" value="P:intracellular signal transduction"/>
    <property type="evidence" value="ECO:0007669"/>
    <property type="project" value="InterPro"/>
</dbReference>
<keyword evidence="1" id="KW-1133">Transmembrane helix</keyword>
<dbReference type="InterPro" id="IPR007890">
    <property type="entry name" value="CHASE2"/>
</dbReference>
<dbReference type="Pfam" id="PF00211">
    <property type="entry name" value="Guanylate_cyc"/>
    <property type="match status" value="1"/>
</dbReference>